<gene>
    <name evidence="2" type="ORF">Pla144_17400</name>
</gene>
<dbReference type="InterPro" id="IPR011992">
    <property type="entry name" value="EF-hand-dom_pair"/>
</dbReference>
<evidence type="ECO:0000313" key="2">
    <source>
        <dbReference type="EMBL" id="TWU28450.1"/>
    </source>
</evidence>
<comment type="caution">
    <text evidence="2">The sequence shown here is derived from an EMBL/GenBank/DDBJ whole genome shotgun (WGS) entry which is preliminary data.</text>
</comment>
<dbReference type="PROSITE" id="PS50222">
    <property type="entry name" value="EF_HAND_2"/>
    <property type="match status" value="1"/>
</dbReference>
<dbReference type="PROSITE" id="PS00018">
    <property type="entry name" value="EF_HAND_1"/>
    <property type="match status" value="1"/>
</dbReference>
<dbReference type="Proteomes" id="UP000318437">
    <property type="component" value="Unassembled WGS sequence"/>
</dbReference>
<dbReference type="InterPro" id="IPR018247">
    <property type="entry name" value="EF_Hand_1_Ca_BS"/>
</dbReference>
<sequence length="220" mass="24414">MKFVALTMNFKNCAFRRVFLQVSLVVACFMYLEGCSRGPAAVQVPDVDPADASQQAMELYDTDHDGALSDKELVSCPGIQRHMQLYDKDGNGSLSLEEVEEQIRQLLSSRVGVTSLRVDVRMNGRPLPGAQVKIVPEKYLGENVKTAYGTTNPRGTAAMDIRDEDSPASEHGLRGVHYGTYKVEVTHPEISIPEKYNTQTTLGYETEKGNPNFVVELKNR</sequence>
<dbReference type="InterPro" id="IPR002048">
    <property type="entry name" value="EF_hand_dom"/>
</dbReference>
<dbReference type="PROSITE" id="PS51257">
    <property type="entry name" value="PROKAR_LIPOPROTEIN"/>
    <property type="match status" value="1"/>
</dbReference>
<feature type="domain" description="EF-hand" evidence="1">
    <location>
        <begin position="74"/>
        <end position="109"/>
    </location>
</feature>
<evidence type="ECO:0000313" key="3">
    <source>
        <dbReference type="Proteomes" id="UP000318437"/>
    </source>
</evidence>
<dbReference type="Pfam" id="PF13202">
    <property type="entry name" value="EF-hand_5"/>
    <property type="match status" value="1"/>
</dbReference>
<keyword evidence="3" id="KW-1185">Reference proteome</keyword>
<evidence type="ECO:0000259" key="1">
    <source>
        <dbReference type="PROSITE" id="PS50222"/>
    </source>
</evidence>
<dbReference type="AlphaFoldDB" id="A0A5C6CV37"/>
<proteinExistence type="predicted"/>
<dbReference type="EMBL" id="SJPS01000002">
    <property type="protein sequence ID" value="TWU28450.1"/>
    <property type="molecule type" value="Genomic_DNA"/>
</dbReference>
<dbReference type="Gene3D" id="1.10.238.10">
    <property type="entry name" value="EF-hand"/>
    <property type="match status" value="1"/>
</dbReference>
<dbReference type="CDD" id="cd00051">
    <property type="entry name" value="EFh"/>
    <property type="match status" value="1"/>
</dbReference>
<dbReference type="SUPFAM" id="SSF47473">
    <property type="entry name" value="EF-hand"/>
    <property type="match status" value="1"/>
</dbReference>
<dbReference type="GO" id="GO:0005509">
    <property type="term" value="F:calcium ion binding"/>
    <property type="evidence" value="ECO:0007669"/>
    <property type="project" value="InterPro"/>
</dbReference>
<protein>
    <submittedName>
        <fullName evidence="2">EF hand</fullName>
    </submittedName>
</protein>
<name>A0A5C6CV37_9BACT</name>
<dbReference type="RefSeq" id="WP_146449932.1">
    <property type="nucleotide sequence ID" value="NZ_SJPS01000002.1"/>
</dbReference>
<dbReference type="OrthoDB" id="263481at2"/>
<accession>A0A5C6CV37</accession>
<reference evidence="2 3" key="1">
    <citation type="submission" date="2019-02" db="EMBL/GenBank/DDBJ databases">
        <title>Deep-cultivation of Planctomycetes and their phenomic and genomic characterization uncovers novel biology.</title>
        <authorList>
            <person name="Wiegand S."/>
            <person name="Jogler M."/>
            <person name="Boedeker C."/>
            <person name="Pinto D."/>
            <person name="Vollmers J."/>
            <person name="Rivas-Marin E."/>
            <person name="Kohn T."/>
            <person name="Peeters S.H."/>
            <person name="Heuer A."/>
            <person name="Rast P."/>
            <person name="Oberbeckmann S."/>
            <person name="Bunk B."/>
            <person name="Jeske O."/>
            <person name="Meyerdierks A."/>
            <person name="Storesund J.E."/>
            <person name="Kallscheuer N."/>
            <person name="Luecker S."/>
            <person name="Lage O.M."/>
            <person name="Pohl T."/>
            <person name="Merkel B.J."/>
            <person name="Hornburger P."/>
            <person name="Mueller R.-W."/>
            <person name="Bruemmer F."/>
            <person name="Labrenz M."/>
            <person name="Spormann A.M."/>
            <person name="Op Den Camp H."/>
            <person name="Overmann J."/>
            <person name="Amann R."/>
            <person name="Jetten M.S.M."/>
            <person name="Mascher T."/>
            <person name="Medema M.H."/>
            <person name="Devos D.P."/>
            <person name="Kaster A.-K."/>
            <person name="Ovreas L."/>
            <person name="Rohde M."/>
            <person name="Galperin M.Y."/>
            <person name="Jogler C."/>
        </authorList>
    </citation>
    <scope>NUCLEOTIDE SEQUENCE [LARGE SCALE GENOMIC DNA]</scope>
    <source>
        <strain evidence="2 3">Pla144</strain>
    </source>
</reference>
<organism evidence="2 3">
    <name type="scientific">Bythopirellula polymerisocia</name>
    <dbReference type="NCBI Taxonomy" id="2528003"/>
    <lineage>
        <taxon>Bacteria</taxon>
        <taxon>Pseudomonadati</taxon>
        <taxon>Planctomycetota</taxon>
        <taxon>Planctomycetia</taxon>
        <taxon>Pirellulales</taxon>
        <taxon>Lacipirellulaceae</taxon>
        <taxon>Bythopirellula</taxon>
    </lineage>
</organism>